<evidence type="ECO:0000313" key="2">
    <source>
        <dbReference type="Proteomes" id="UP001499967"/>
    </source>
</evidence>
<sequence length="69" mass="7575">MCHTWKGSGGSRVGWPRDDDGEHFLDALVTDDEAEQDRIVAHIVNDFHEARATDRVTGEVVHADGSGET</sequence>
<organism evidence="1 2">
    <name type="scientific">Pseudonocardia zijingensis</name>
    <dbReference type="NCBI Taxonomy" id="153376"/>
    <lineage>
        <taxon>Bacteria</taxon>
        <taxon>Bacillati</taxon>
        <taxon>Actinomycetota</taxon>
        <taxon>Actinomycetes</taxon>
        <taxon>Pseudonocardiales</taxon>
        <taxon>Pseudonocardiaceae</taxon>
        <taxon>Pseudonocardia</taxon>
    </lineage>
</organism>
<evidence type="ECO:0000313" key="1">
    <source>
        <dbReference type="EMBL" id="GAA0934169.1"/>
    </source>
</evidence>
<dbReference type="RefSeq" id="WP_343941446.1">
    <property type="nucleotide sequence ID" value="NZ_BAAAHP010000069.1"/>
</dbReference>
<name>A0ABN1PXI5_9PSEU</name>
<reference evidence="1 2" key="1">
    <citation type="journal article" date="2019" name="Int. J. Syst. Evol. Microbiol.">
        <title>The Global Catalogue of Microorganisms (GCM) 10K type strain sequencing project: providing services to taxonomists for standard genome sequencing and annotation.</title>
        <authorList>
            <consortium name="The Broad Institute Genomics Platform"/>
            <consortium name="The Broad Institute Genome Sequencing Center for Infectious Disease"/>
            <person name="Wu L."/>
            <person name="Ma J."/>
        </authorList>
    </citation>
    <scope>NUCLEOTIDE SEQUENCE [LARGE SCALE GENOMIC DNA]</scope>
    <source>
        <strain evidence="1 2">JCM 11117</strain>
    </source>
</reference>
<proteinExistence type="predicted"/>
<comment type="caution">
    <text evidence="1">The sequence shown here is derived from an EMBL/GenBank/DDBJ whole genome shotgun (WGS) entry which is preliminary data.</text>
</comment>
<dbReference type="Proteomes" id="UP001499967">
    <property type="component" value="Unassembled WGS sequence"/>
</dbReference>
<gene>
    <name evidence="1" type="ORF">GCM10009559_24520</name>
</gene>
<dbReference type="EMBL" id="BAAAHP010000069">
    <property type="protein sequence ID" value="GAA0934169.1"/>
    <property type="molecule type" value="Genomic_DNA"/>
</dbReference>
<protein>
    <submittedName>
        <fullName evidence="1">Uncharacterized protein</fullName>
    </submittedName>
</protein>
<accession>A0ABN1PXI5</accession>
<keyword evidence="2" id="KW-1185">Reference proteome</keyword>